<dbReference type="GO" id="GO:0003677">
    <property type="term" value="F:DNA binding"/>
    <property type="evidence" value="ECO:0007669"/>
    <property type="project" value="UniProtKB-KW"/>
</dbReference>
<dbReference type="InterPro" id="IPR039422">
    <property type="entry name" value="MarR/SlyA-like"/>
</dbReference>
<dbReference type="InterPro" id="IPR000835">
    <property type="entry name" value="HTH_MarR-typ"/>
</dbReference>
<dbReference type="PROSITE" id="PS01117">
    <property type="entry name" value="HTH_MARR_1"/>
    <property type="match status" value="1"/>
</dbReference>
<dbReference type="PANTHER" id="PTHR33164:SF43">
    <property type="entry name" value="HTH-TYPE TRANSCRIPTIONAL REPRESSOR YETL"/>
    <property type="match status" value="1"/>
</dbReference>
<dbReference type="SMART" id="SM00347">
    <property type="entry name" value="HTH_MARR"/>
    <property type="match status" value="1"/>
</dbReference>
<dbReference type="SUPFAM" id="SSF46785">
    <property type="entry name" value="Winged helix' DNA-binding domain"/>
    <property type="match status" value="1"/>
</dbReference>
<comment type="caution">
    <text evidence="5">The sequence shown here is derived from an EMBL/GenBank/DDBJ whole genome shotgun (WGS) entry which is preliminary data.</text>
</comment>
<dbReference type="GO" id="GO:0003700">
    <property type="term" value="F:DNA-binding transcription factor activity"/>
    <property type="evidence" value="ECO:0007669"/>
    <property type="project" value="InterPro"/>
</dbReference>
<reference evidence="5" key="1">
    <citation type="submission" date="2021-01" db="EMBL/GenBank/DDBJ databases">
        <title>Whole genome shotgun sequence of Actinocatenispora rupis NBRC 107355.</title>
        <authorList>
            <person name="Komaki H."/>
            <person name="Tamura T."/>
        </authorList>
    </citation>
    <scope>NUCLEOTIDE SEQUENCE</scope>
    <source>
        <strain evidence="5">NBRC 107355</strain>
    </source>
</reference>
<gene>
    <name evidence="5" type="ORF">Aru02nite_51440</name>
</gene>
<keyword evidence="3" id="KW-0804">Transcription</keyword>
<keyword evidence="2" id="KW-0238">DNA-binding</keyword>
<proteinExistence type="predicted"/>
<organism evidence="5 6">
    <name type="scientific">Actinocatenispora rupis</name>
    <dbReference type="NCBI Taxonomy" id="519421"/>
    <lineage>
        <taxon>Bacteria</taxon>
        <taxon>Bacillati</taxon>
        <taxon>Actinomycetota</taxon>
        <taxon>Actinomycetes</taxon>
        <taxon>Micromonosporales</taxon>
        <taxon>Micromonosporaceae</taxon>
        <taxon>Actinocatenispora</taxon>
    </lineage>
</organism>
<dbReference type="EMBL" id="BOMB01000030">
    <property type="protein sequence ID" value="GID14255.1"/>
    <property type="molecule type" value="Genomic_DNA"/>
</dbReference>
<evidence type="ECO:0000256" key="2">
    <source>
        <dbReference type="ARBA" id="ARBA00023125"/>
    </source>
</evidence>
<dbReference type="InterPro" id="IPR023187">
    <property type="entry name" value="Tscrpt_reg_MarR-type_CS"/>
</dbReference>
<feature type="domain" description="HTH marR-type" evidence="4">
    <location>
        <begin position="6"/>
        <end position="149"/>
    </location>
</feature>
<protein>
    <recommendedName>
        <fullName evidence="4">HTH marR-type domain-containing protein</fullName>
    </recommendedName>
</protein>
<keyword evidence="6" id="KW-1185">Reference proteome</keyword>
<dbReference type="RefSeq" id="WP_203662052.1">
    <property type="nucleotide sequence ID" value="NZ_BAAAZM010000001.1"/>
</dbReference>
<dbReference type="PANTHER" id="PTHR33164">
    <property type="entry name" value="TRANSCRIPTIONAL REGULATOR, MARR FAMILY"/>
    <property type="match status" value="1"/>
</dbReference>
<dbReference type="Gene3D" id="1.10.10.10">
    <property type="entry name" value="Winged helix-like DNA-binding domain superfamily/Winged helix DNA-binding domain"/>
    <property type="match status" value="1"/>
</dbReference>
<dbReference type="Pfam" id="PF01047">
    <property type="entry name" value="MarR"/>
    <property type="match status" value="1"/>
</dbReference>
<evidence type="ECO:0000259" key="4">
    <source>
        <dbReference type="PROSITE" id="PS50995"/>
    </source>
</evidence>
<dbReference type="InterPro" id="IPR036388">
    <property type="entry name" value="WH-like_DNA-bd_sf"/>
</dbReference>
<dbReference type="Proteomes" id="UP000612808">
    <property type="component" value="Unassembled WGS sequence"/>
</dbReference>
<accession>A0A8J3NEU6</accession>
<dbReference type="InterPro" id="IPR036390">
    <property type="entry name" value="WH_DNA-bd_sf"/>
</dbReference>
<evidence type="ECO:0000313" key="6">
    <source>
        <dbReference type="Proteomes" id="UP000612808"/>
    </source>
</evidence>
<keyword evidence="1" id="KW-0805">Transcription regulation</keyword>
<dbReference type="PRINTS" id="PR00598">
    <property type="entry name" value="HTHMARR"/>
</dbReference>
<name>A0A8J3NEU6_9ACTN</name>
<sequence length="166" mass="18052">MTAAHEDRIADALADIREAAWQLGPLLRNLHSRVIPEPIAAHRLVPLLERLPGIRTSELARGRGITLSTVSRQVDQLVQEGWVRAETDPDDQRAHRLYVTDAGLARLDHIRRELAGYCQGRLGPDGVAALTQAAAALRTAVDVLQRIEDAGDPPGVTGSREPQLTA</sequence>
<dbReference type="AlphaFoldDB" id="A0A8J3NEU6"/>
<evidence type="ECO:0000256" key="3">
    <source>
        <dbReference type="ARBA" id="ARBA00023163"/>
    </source>
</evidence>
<dbReference type="GO" id="GO:0006950">
    <property type="term" value="P:response to stress"/>
    <property type="evidence" value="ECO:0007669"/>
    <property type="project" value="TreeGrafter"/>
</dbReference>
<evidence type="ECO:0000256" key="1">
    <source>
        <dbReference type="ARBA" id="ARBA00023015"/>
    </source>
</evidence>
<dbReference type="PROSITE" id="PS50995">
    <property type="entry name" value="HTH_MARR_2"/>
    <property type="match status" value="1"/>
</dbReference>
<evidence type="ECO:0000313" key="5">
    <source>
        <dbReference type="EMBL" id="GID14255.1"/>
    </source>
</evidence>